<dbReference type="PANTHER" id="PTHR47987">
    <property type="entry name" value="OS08G0249100 PROTEIN"/>
    <property type="match status" value="1"/>
</dbReference>
<protein>
    <submittedName>
        <fullName evidence="9">Protein kinase STUNTED</fullName>
    </submittedName>
</protein>
<dbReference type="InterPro" id="IPR014729">
    <property type="entry name" value="Rossmann-like_a/b/a_fold"/>
</dbReference>
<dbReference type="AlphaFoldDB" id="A0A9W3CFB3"/>
<dbReference type="InterPro" id="IPR011009">
    <property type="entry name" value="Kinase-like_dom_sf"/>
</dbReference>
<evidence type="ECO:0000256" key="4">
    <source>
        <dbReference type="ARBA" id="ARBA00022840"/>
    </source>
</evidence>
<feature type="compositionally biased region" description="Polar residues" evidence="6">
    <location>
        <begin position="305"/>
        <end position="325"/>
    </location>
</feature>
<name>A0A9W3CFB3_RAPSA</name>
<dbReference type="PROSITE" id="PS50011">
    <property type="entry name" value="PROTEIN_KINASE_DOM"/>
    <property type="match status" value="1"/>
</dbReference>
<evidence type="ECO:0000256" key="6">
    <source>
        <dbReference type="SAM" id="MobiDB-lite"/>
    </source>
</evidence>
<evidence type="ECO:0000256" key="3">
    <source>
        <dbReference type="ARBA" id="ARBA00022777"/>
    </source>
</evidence>
<dbReference type="InterPro" id="IPR046958">
    <property type="entry name" value="RBK1/2/STUNTED"/>
</dbReference>
<keyword evidence="4 5" id="KW-0067">ATP-binding</keyword>
<dbReference type="PROSITE" id="PS00108">
    <property type="entry name" value="PROTEIN_KINASE_ST"/>
    <property type="match status" value="1"/>
</dbReference>
<dbReference type="FunFam" id="3.40.50.620:FF:000177">
    <property type="entry name" value="probable receptor-like serine/threonine-protein kinase At5g57670"/>
    <property type="match status" value="1"/>
</dbReference>
<evidence type="ECO:0000259" key="7">
    <source>
        <dbReference type="PROSITE" id="PS50011"/>
    </source>
</evidence>
<dbReference type="PROSITE" id="PS00107">
    <property type="entry name" value="PROTEIN_KINASE_ATP"/>
    <property type="match status" value="1"/>
</dbReference>
<feature type="domain" description="Protein kinase" evidence="7">
    <location>
        <begin position="360"/>
        <end position="638"/>
    </location>
</feature>
<dbReference type="Pfam" id="PF00069">
    <property type="entry name" value="Pkinase"/>
    <property type="match status" value="1"/>
</dbReference>
<dbReference type="InterPro" id="IPR006016">
    <property type="entry name" value="UspA"/>
</dbReference>
<sequence>MIERSSVEEREGGRTILVGVKLDAPSRELLTWALVKVAEPGDTVIALHILTNEIVKNSSLLSLVKTFDSVLDVYEGFCNLKQVDLKLKLCRGDSARKIIAREARSLCAWKVLVGVSRTHHKIRSSASVAKYLAKKLPKECWVHAVNNGKVVFQREGSPPSLAMNNSQGKEDVRRNTLLNVLQRSVTLSTPTRVVSHFEEEASKEDQSCGQSLQQALEAARLESCSVCGSDSLSPNGTKASHINDECHKAKEIVPVKGLEELVRKQAEPIPGWPLLRRALSSPGQPITTHKQIPVAQWALKLPPRNNKQISYDPSHGTNSITTPDTSPRKLPQELERLYQRFSSTCQFFKYKELVSVTSDFSADNFIGRGGSSKVYRGCLSNGREVAVKILKQTEDVLNDFVAEIEIITTLLHKNIISLLGFCFEDKNLLLVYNYLSRGSLEENLHGNKKDLLAFQWRERYKVAVGVAEALDYLHNSASQPVIHRDVKSSNILLSDDFEPQLSDFGLARWASISTTHIVCSDVAGTFGYLAPEYFMYGKVNDKIDVYAFGVVLLELLSGRRPISSGCPKGQESLVMWAKPILEDGKYSQLLDPSLQINNNGDQMQRMVLAATLCIRRSPQARPKMSSVLKLLKGDEDTLKWAMQQLSSSSSDEAEMLEDEQNQRSDLQLHLNLALLDVEDDSVSMGSFEQGVVSVEEYLKGRTSRSSSFD</sequence>
<evidence type="ECO:0000313" key="8">
    <source>
        <dbReference type="Proteomes" id="UP000504610"/>
    </source>
</evidence>
<dbReference type="KEGG" id="rsz:108843147"/>
<feature type="binding site" evidence="5">
    <location>
        <position position="388"/>
    </location>
    <ligand>
        <name>ATP</name>
        <dbReference type="ChEBI" id="CHEBI:30616"/>
    </ligand>
</feature>
<dbReference type="SMART" id="SM00220">
    <property type="entry name" value="S_TKc"/>
    <property type="match status" value="1"/>
</dbReference>
<reference evidence="8" key="1">
    <citation type="journal article" date="2019" name="Database">
        <title>The radish genome database (RadishGD): an integrated information resource for radish genomics.</title>
        <authorList>
            <person name="Yu H.J."/>
            <person name="Baek S."/>
            <person name="Lee Y.J."/>
            <person name="Cho A."/>
            <person name="Mun J.H."/>
        </authorList>
    </citation>
    <scope>NUCLEOTIDE SEQUENCE [LARGE SCALE GENOMIC DNA]</scope>
    <source>
        <strain evidence="8">cv. WK10039</strain>
    </source>
</reference>
<dbReference type="Proteomes" id="UP000504610">
    <property type="component" value="Chromosome 2"/>
</dbReference>
<dbReference type="Gene3D" id="1.10.510.10">
    <property type="entry name" value="Transferase(Phosphotransferase) domain 1"/>
    <property type="match status" value="1"/>
</dbReference>
<keyword evidence="8" id="KW-1185">Reference proteome</keyword>
<evidence type="ECO:0000313" key="9">
    <source>
        <dbReference type="RefSeq" id="XP_056850185.1"/>
    </source>
</evidence>
<dbReference type="Gene3D" id="3.30.200.20">
    <property type="entry name" value="Phosphorylase Kinase, domain 1"/>
    <property type="match status" value="1"/>
</dbReference>
<keyword evidence="2 5" id="KW-0547">Nucleotide-binding</keyword>
<proteinExistence type="predicted"/>
<reference evidence="9" key="2">
    <citation type="submission" date="2025-08" db="UniProtKB">
        <authorList>
            <consortium name="RefSeq"/>
        </authorList>
    </citation>
    <scope>IDENTIFICATION</scope>
    <source>
        <tissue evidence="9">Leaf</tissue>
    </source>
</reference>
<dbReference type="Gene3D" id="3.40.50.620">
    <property type="entry name" value="HUPs"/>
    <property type="match status" value="1"/>
</dbReference>
<dbReference type="GO" id="GO:0005524">
    <property type="term" value="F:ATP binding"/>
    <property type="evidence" value="ECO:0007669"/>
    <property type="project" value="UniProtKB-UniRule"/>
</dbReference>
<evidence type="ECO:0000256" key="2">
    <source>
        <dbReference type="ARBA" id="ARBA00022741"/>
    </source>
</evidence>
<gene>
    <name evidence="9" type="primary">LOC108843147</name>
</gene>
<dbReference type="FunFam" id="3.30.200.20:FF:000268">
    <property type="entry name" value="probable receptor-like serine/threonine-protein kinase At5g57670"/>
    <property type="match status" value="1"/>
</dbReference>
<dbReference type="CDD" id="cd14066">
    <property type="entry name" value="STKc_IRAK"/>
    <property type="match status" value="1"/>
</dbReference>
<evidence type="ECO:0000256" key="1">
    <source>
        <dbReference type="ARBA" id="ARBA00022679"/>
    </source>
</evidence>
<dbReference type="CDD" id="cd00293">
    <property type="entry name" value="USP-like"/>
    <property type="match status" value="1"/>
</dbReference>
<keyword evidence="1" id="KW-0808">Transferase</keyword>
<dbReference type="Pfam" id="PF00582">
    <property type="entry name" value="Usp"/>
    <property type="match status" value="1"/>
</dbReference>
<dbReference type="InterPro" id="IPR008271">
    <property type="entry name" value="Ser/Thr_kinase_AS"/>
</dbReference>
<dbReference type="InterPro" id="IPR017441">
    <property type="entry name" value="Protein_kinase_ATP_BS"/>
</dbReference>
<feature type="region of interest" description="Disordered" evidence="6">
    <location>
        <begin position="305"/>
        <end position="329"/>
    </location>
</feature>
<dbReference type="RefSeq" id="XP_056850185.1">
    <property type="nucleotide sequence ID" value="XM_056994205.1"/>
</dbReference>
<dbReference type="FunFam" id="1.10.510.10:FF:000284">
    <property type="entry name" value="Putative receptor-like serine/threonine-protein kinase"/>
    <property type="match status" value="1"/>
</dbReference>
<dbReference type="GeneID" id="108843147"/>
<dbReference type="GO" id="GO:0004672">
    <property type="term" value="F:protein kinase activity"/>
    <property type="evidence" value="ECO:0007669"/>
    <property type="project" value="InterPro"/>
</dbReference>
<keyword evidence="3 9" id="KW-0418">Kinase</keyword>
<dbReference type="InterPro" id="IPR000719">
    <property type="entry name" value="Prot_kinase_dom"/>
</dbReference>
<organism evidence="8 9">
    <name type="scientific">Raphanus sativus</name>
    <name type="common">Radish</name>
    <name type="synonym">Raphanus raphanistrum var. sativus</name>
    <dbReference type="NCBI Taxonomy" id="3726"/>
    <lineage>
        <taxon>Eukaryota</taxon>
        <taxon>Viridiplantae</taxon>
        <taxon>Streptophyta</taxon>
        <taxon>Embryophyta</taxon>
        <taxon>Tracheophyta</taxon>
        <taxon>Spermatophyta</taxon>
        <taxon>Magnoliopsida</taxon>
        <taxon>eudicotyledons</taxon>
        <taxon>Gunneridae</taxon>
        <taxon>Pentapetalae</taxon>
        <taxon>rosids</taxon>
        <taxon>malvids</taxon>
        <taxon>Brassicales</taxon>
        <taxon>Brassicaceae</taxon>
        <taxon>Brassiceae</taxon>
        <taxon>Raphanus</taxon>
    </lineage>
</organism>
<dbReference type="PANTHER" id="PTHR47987:SF5">
    <property type="entry name" value="PROTEIN KINASE DOMAIN-CONTAINING PROTEIN"/>
    <property type="match status" value="1"/>
</dbReference>
<accession>A0A9W3CFB3</accession>
<evidence type="ECO:0000256" key="5">
    <source>
        <dbReference type="PROSITE-ProRule" id="PRU10141"/>
    </source>
</evidence>
<dbReference type="SUPFAM" id="SSF56112">
    <property type="entry name" value="Protein kinase-like (PK-like)"/>
    <property type="match status" value="1"/>
</dbReference>
<dbReference type="OrthoDB" id="654677at2759"/>